<organism evidence="1 2">
    <name type="scientific">Lindgomyces ingoldianus</name>
    <dbReference type="NCBI Taxonomy" id="673940"/>
    <lineage>
        <taxon>Eukaryota</taxon>
        <taxon>Fungi</taxon>
        <taxon>Dikarya</taxon>
        <taxon>Ascomycota</taxon>
        <taxon>Pezizomycotina</taxon>
        <taxon>Dothideomycetes</taxon>
        <taxon>Pleosporomycetidae</taxon>
        <taxon>Pleosporales</taxon>
        <taxon>Lindgomycetaceae</taxon>
        <taxon>Lindgomyces</taxon>
    </lineage>
</organism>
<name>A0ACB6QGN9_9PLEO</name>
<gene>
    <name evidence="1" type="ORF">BDR25DRAFT_306272</name>
</gene>
<evidence type="ECO:0000313" key="2">
    <source>
        <dbReference type="Proteomes" id="UP000799755"/>
    </source>
</evidence>
<sequence length="508" mass="56053">MATNRPNTRRRSVKQAFEDDDAPVAKRAKTAGELGGPGKRTNGATKRTTKAAYDENDDDFQFSRRTSRRTAAKAQPLVESIPKEPAKPAVSRRRKNSVPLVEPAATEPQKRRRSARLSGDKEQLEASADLGKQLPKRSKKSAPPEKERRVTPAPEPGERSALLGVQTPVQPWVVNEHKEKIKLPFADTPVILRNKDMRKGSKGGRRRSSTGLRGRRASSLIDSGLSNALPHSEVEIREFYKYIEQSLPEPRRMKQLLTWCGSRALPEKPSGDVKDVNAIMAARAIQQELIDDFANKPELSDWFSREDSTPLAVVKKPNLQNLKNQATLQDLEEEIKRLEEEKAAWEALTVTSNLMPPPTPPSISTPNPSFEDIDIALLDPTQASILAALQLQPSQLQPQPSDSSSSLDLPPPSAHPPTRPQFSFTTVSALQSHLLTLSAALEPNVDLFADGVHKIQNYRTTAERVADRVLSTAALRLEERDKEGKEKVGSERIGAADLLRGLAGVLND</sequence>
<comment type="caution">
    <text evidence="1">The sequence shown here is derived from an EMBL/GenBank/DDBJ whole genome shotgun (WGS) entry which is preliminary data.</text>
</comment>
<evidence type="ECO:0000313" key="1">
    <source>
        <dbReference type="EMBL" id="KAF2466050.1"/>
    </source>
</evidence>
<protein>
    <submittedName>
        <fullName evidence="1">Uncharacterized protein</fullName>
    </submittedName>
</protein>
<accession>A0ACB6QGN9</accession>
<reference evidence="1" key="1">
    <citation type="journal article" date="2020" name="Stud. Mycol.">
        <title>101 Dothideomycetes genomes: a test case for predicting lifestyles and emergence of pathogens.</title>
        <authorList>
            <person name="Haridas S."/>
            <person name="Albert R."/>
            <person name="Binder M."/>
            <person name="Bloem J."/>
            <person name="Labutti K."/>
            <person name="Salamov A."/>
            <person name="Andreopoulos B."/>
            <person name="Baker S."/>
            <person name="Barry K."/>
            <person name="Bills G."/>
            <person name="Bluhm B."/>
            <person name="Cannon C."/>
            <person name="Castanera R."/>
            <person name="Culley D."/>
            <person name="Daum C."/>
            <person name="Ezra D."/>
            <person name="Gonzalez J."/>
            <person name="Henrissat B."/>
            <person name="Kuo A."/>
            <person name="Liang C."/>
            <person name="Lipzen A."/>
            <person name="Lutzoni F."/>
            <person name="Magnuson J."/>
            <person name="Mondo S."/>
            <person name="Nolan M."/>
            <person name="Ohm R."/>
            <person name="Pangilinan J."/>
            <person name="Park H.-J."/>
            <person name="Ramirez L."/>
            <person name="Alfaro M."/>
            <person name="Sun H."/>
            <person name="Tritt A."/>
            <person name="Yoshinaga Y."/>
            <person name="Zwiers L.-H."/>
            <person name="Turgeon B."/>
            <person name="Goodwin S."/>
            <person name="Spatafora J."/>
            <person name="Crous P."/>
            <person name="Grigoriev I."/>
        </authorList>
    </citation>
    <scope>NUCLEOTIDE SEQUENCE</scope>
    <source>
        <strain evidence="1">ATCC 200398</strain>
    </source>
</reference>
<proteinExistence type="predicted"/>
<dbReference type="Proteomes" id="UP000799755">
    <property type="component" value="Unassembled WGS sequence"/>
</dbReference>
<keyword evidence="2" id="KW-1185">Reference proteome</keyword>
<dbReference type="EMBL" id="MU003526">
    <property type="protein sequence ID" value="KAF2466050.1"/>
    <property type="molecule type" value="Genomic_DNA"/>
</dbReference>